<dbReference type="Proteomes" id="UP000093695">
    <property type="component" value="Chromosome"/>
</dbReference>
<evidence type="ECO:0000313" key="2">
    <source>
        <dbReference type="Proteomes" id="UP000093695"/>
    </source>
</evidence>
<sequence>MGLLDKIDDARGARRKDWAGEPPFWELDAARYGLYGSTSPTRERIENDYESYVSGAYKGNGVVFAAIDRRQQVFSQASFAWRRKVNGRPGDLFGSPELGLLENPWPNGTTGELLAHMEQDASLAGQFYATTVDDAGHIGRNATGPGRRISRMRPDWVTLVIDAPSGNPYNVDARVVGFLYEPRVSGGGYSDPLLLLPGEVCHYSPTPDPVARFRGMSWLTPVIREIMADNAATKHKLKYFENGATPGMVVSGIPAVSKTQFDEIVDMMEARHRGAGNAYKTLYLTAGADAKALGSDLRQLDFKVTQGAGETRLATAAGIPASILGISEGLQGSSLNAGNFGAARRLFVDSTMRDLWSKAAPSLQTLVTPPQGAGLWYDARDIPFLREDAKDDAEIRAQDALALRTLLDAGYEPDAAIQYLITGDLNVLTGRHSGLFSVQLQAPGQGMPTLPAASNGRVSDA</sequence>
<evidence type="ECO:0000313" key="1">
    <source>
        <dbReference type="EMBL" id="ANN16245.1"/>
    </source>
</evidence>
<dbReference type="STRING" id="31958.SD37_11715"/>
<dbReference type="Pfam" id="PF04860">
    <property type="entry name" value="Phage_portal"/>
    <property type="match status" value="1"/>
</dbReference>
<dbReference type="InterPro" id="IPR006944">
    <property type="entry name" value="Phage/GTA_portal"/>
</dbReference>
<gene>
    <name evidence="1" type="ORF">SD37_11715</name>
</gene>
<accession>A0A193BVP0</accession>
<dbReference type="RefSeq" id="WP_044851559.1">
    <property type="nucleotide sequence ID" value="NZ_CP016174.1"/>
</dbReference>
<protein>
    <recommendedName>
        <fullName evidence="3">Phage portal protein</fullName>
    </recommendedName>
</protein>
<dbReference type="AlphaFoldDB" id="A0A193BVP0"/>
<reference evidence="1 2" key="1">
    <citation type="journal article" date="2015" name="Genome Announc.">
        <title>Draft Genome Sequence of Norvancomycin-Producing Strain Amycolatopsis orientalis CPCC200066.</title>
        <authorList>
            <person name="Lei X."/>
            <person name="Yuan F."/>
            <person name="Shi Y."/>
            <person name="Li X."/>
            <person name="Wang L."/>
            <person name="Hong B."/>
        </authorList>
    </citation>
    <scope>NUCLEOTIDE SEQUENCE [LARGE SCALE GENOMIC DNA]</scope>
    <source>
        <strain evidence="1 2">B-37</strain>
    </source>
</reference>
<keyword evidence="2" id="KW-1185">Reference proteome</keyword>
<organism evidence="1 2">
    <name type="scientific">Amycolatopsis orientalis</name>
    <name type="common">Nocardia orientalis</name>
    <dbReference type="NCBI Taxonomy" id="31958"/>
    <lineage>
        <taxon>Bacteria</taxon>
        <taxon>Bacillati</taxon>
        <taxon>Actinomycetota</taxon>
        <taxon>Actinomycetes</taxon>
        <taxon>Pseudonocardiales</taxon>
        <taxon>Pseudonocardiaceae</taxon>
        <taxon>Amycolatopsis</taxon>
    </lineage>
</organism>
<dbReference type="KEGG" id="aori:SD37_11715"/>
<name>A0A193BVP0_AMYOR</name>
<proteinExistence type="predicted"/>
<dbReference type="EMBL" id="CP016174">
    <property type="protein sequence ID" value="ANN16245.1"/>
    <property type="molecule type" value="Genomic_DNA"/>
</dbReference>
<evidence type="ECO:0008006" key="3">
    <source>
        <dbReference type="Google" id="ProtNLM"/>
    </source>
</evidence>